<evidence type="ECO:0000259" key="3">
    <source>
        <dbReference type="Pfam" id="PF02525"/>
    </source>
</evidence>
<evidence type="ECO:0000256" key="2">
    <source>
        <dbReference type="ARBA" id="ARBA00023002"/>
    </source>
</evidence>
<feature type="domain" description="Flavodoxin-like fold" evidence="3">
    <location>
        <begin position="5"/>
        <end position="180"/>
    </location>
</feature>
<dbReference type="InterPro" id="IPR029039">
    <property type="entry name" value="Flavoprotein-like_sf"/>
</dbReference>
<evidence type="ECO:0000313" key="4">
    <source>
        <dbReference type="EMBL" id="PRY77577.1"/>
    </source>
</evidence>
<protein>
    <submittedName>
        <fullName evidence="4">Putative NADPH-quinone reductase</fullName>
    </submittedName>
</protein>
<dbReference type="Gene3D" id="3.40.50.360">
    <property type="match status" value="1"/>
</dbReference>
<keyword evidence="2" id="KW-0560">Oxidoreductase</keyword>
<reference evidence="4 5" key="1">
    <citation type="submission" date="2018-03" db="EMBL/GenBank/DDBJ databases">
        <title>Genomic Encyclopedia of Archaeal and Bacterial Type Strains, Phase II (KMG-II): from individual species to whole genera.</title>
        <authorList>
            <person name="Goeker M."/>
        </authorList>
    </citation>
    <scope>NUCLEOTIDE SEQUENCE [LARGE SCALE GENOMIC DNA]</scope>
    <source>
        <strain evidence="4 5">DSM 101533</strain>
    </source>
</reference>
<dbReference type="PANTHER" id="PTHR10204:SF34">
    <property type="entry name" value="NAD(P)H DEHYDROGENASE [QUINONE] 1 ISOFORM 1"/>
    <property type="match status" value="1"/>
</dbReference>
<evidence type="ECO:0000256" key="1">
    <source>
        <dbReference type="ARBA" id="ARBA00006252"/>
    </source>
</evidence>
<comment type="similarity">
    <text evidence="1">Belongs to the NAD(P)H dehydrogenase (quinone) family.</text>
</comment>
<accession>A0A2T0VYX7</accession>
<dbReference type="OrthoDB" id="9798454at2"/>
<dbReference type="InterPro" id="IPR051545">
    <property type="entry name" value="NAD(P)H_dehydrogenase_qn"/>
</dbReference>
<dbReference type="SUPFAM" id="SSF52218">
    <property type="entry name" value="Flavoproteins"/>
    <property type="match status" value="1"/>
</dbReference>
<dbReference type="GO" id="GO:0003955">
    <property type="term" value="F:NAD(P)H dehydrogenase (quinone) activity"/>
    <property type="evidence" value="ECO:0007669"/>
    <property type="project" value="TreeGrafter"/>
</dbReference>
<dbReference type="Pfam" id="PF02525">
    <property type="entry name" value="Flavodoxin_2"/>
    <property type="match status" value="1"/>
</dbReference>
<proteinExistence type="inferred from homology"/>
<gene>
    <name evidence="4" type="ORF">CLV80_10560</name>
</gene>
<organism evidence="4 5">
    <name type="scientific">Yoonia maritima</name>
    <dbReference type="NCBI Taxonomy" id="1435347"/>
    <lineage>
        <taxon>Bacteria</taxon>
        <taxon>Pseudomonadati</taxon>
        <taxon>Pseudomonadota</taxon>
        <taxon>Alphaproteobacteria</taxon>
        <taxon>Rhodobacterales</taxon>
        <taxon>Paracoccaceae</taxon>
        <taxon>Yoonia</taxon>
    </lineage>
</organism>
<dbReference type="RefSeq" id="WP_106357073.1">
    <property type="nucleotide sequence ID" value="NZ_PVTP01000005.1"/>
</dbReference>
<dbReference type="AlphaFoldDB" id="A0A2T0VYX7"/>
<dbReference type="GO" id="GO:0005829">
    <property type="term" value="C:cytosol"/>
    <property type="evidence" value="ECO:0007669"/>
    <property type="project" value="TreeGrafter"/>
</dbReference>
<comment type="caution">
    <text evidence="4">The sequence shown here is derived from an EMBL/GenBank/DDBJ whole genome shotgun (WGS) entry which is preliminary data.</text>
</comment>
<name>A0A2T0VYX7_9RHOB</name>
<evidence type="ECO:0000313" key="5">
    <source>
        <dbReference type="Proteomes" id="UP000238007"/>
    </source>
</evidence>
<dbReference type="InterPro" id="IPR003680">
    <property type="entry name" value="Flavodoxin_fold"/>
</dbReference>
<dbReference type="Proteomes" id="UP000238007">
    <property type="component" value="Unassembled WGS sequence"/>
</dbReference>
<dbReference type="EMBL" id="PVTP01000005">
    <property type="protein sequence ID" value="PRY77577.1"/>
    <property type="molecule type" value="Genomic_DNA"/>
</dbReference>
<sequence length="196" mass="22110">MTQRRIIVLNGHPGPTSLSRQFSEKYAAAARDAGNAVRLHHLPEMSFDIDYGFAGYENAKPLEPDLETFLADLEWAEHFVVATPMWWGGLPAKLKGLFDRSFLPGRTFNTRVKKLGMPTPMLTGKTARIIMTSDTPRWFERLIYRNAILHQTNKQIMGFVGIKPTRYTYFSGASEASEAKVKGWFAKVETIGKRAA</sequence>
<dbReference type="PANTHER" id="PTHR10204">
    <property type="entry name" value="NAD P H OXIDOREDUCTASE-RELATED"/>
    <property type="match status" value="1"/>
</dbReference>
<keyword evidence="5" id="KW-1185">Reference proteome</keyword>